<keyword evidence="6" id="KW-1185">Reference proteome</keyword>
<dbReference type="OrthoDB" id="1431247at2759"/>
<reference evidence="5" key="1">
    <citation type="submission" date="2022-07" db="EMBL/GenBank/DDBJ databases">
        <title>The genome of Lyophyllum shimeji provides insight into the initial evolution of ectomycorrhizal fungal genome.</title>
        <authorList>
            <person name="Kobayashi Y."/>
            <person name="Shibata T."/>
            <person name="Hirakawa H."/>
            <person name="Shigenobu S."/>
            <person name="Nishiyama T."/>
            <person name="Yamada A."/>
            <person name="Hasebe M."/>
            <person name="Kawaguchi M."/>
        </authorList>
    </citation>
    <scope>NUCLEOTIDE SEQUENCE</scope>
    <source>
        <strain evidence="5">AT787</strain>
    </source>
</reference>
<dbReference type="InterPro" id="IPR002068">
    <property type="entry name" value="A-crystallin/Hsp20_dom"/>
</dbReference>
<dbReference type="EMBL" id="BRPK01000005">
    <property type="protein sequence ID" value="GLB38541.1"/>
    <property type="molecule type" value="Genomic_DNA"/>
</dbReference>
<comment type="caution">
    <text evidence="5">The sequence shown here is derived from an EMBL/GenBank/DDBJ whole genome shotgun (WGS) entry which is preliminary data.</text>
</comment>
<evidence type="ECO:0000313" key="6">
    <source>
        <dbReference type="Proteomes" id="UP001063166"/>
    </source>
</evidence>
<dbReference type="CDD" id="cd06464">
    <property type="entry name" value="ACD_sHsps-like"/>
    <property type="match status" value="1"/>
</dbReference>
<dbReference type="InterPro" id="IPR031107">
    <property type="entry name" value="Small_HSP"/>
</dbReference>
<dbReference type="PANTHER" id="PTHR11527">
    <property type="entry name" value="HEAT-SHOCK PROTEIN 20 FAMILY MEMBER"/>
    <property type="match status" value="1"/>
</dbReference>
<dbReference type="SUPFAM" id="SSF49764">
    <property type="entry name" value="HSP20-like chaperones"/>
    <property type="match status" value="1"/>
</dbReference>
<proteinExistence type="inferred from homology"/>
<evidence type="ECO:0000256" key="3">
    <source>
        <dbReference type="RuleBase" id="RU003616"/>
    </source>
</evidence>
<dbReference type="Pfam" id="PF00011">
    <property type="entry name" value="HSP20"/>
    <property type="match status" value="1"/>
</dbReference>
<evidence type="ECO:0000259" key="4">
    <source>
        <dbReference type="PROSITE" id="PS01031"/>
    </source>
</evidence>
<gene>
    <name evidence="5" type="ORF">LshimejAT787_0504060</name>
</gene>
<dbReference type="InterPro" id="IPR008978">
    <property type="entry name" value="HSP20-like_chaperone"/>
</dbReference>
<accession>A0A9P3PMT5</accession>
<keyword evidence="1 5" id="KW-0346">Stress response</keyword>
<sequence length="171" mass="18685">MSISRQLFRDLFRVLEEPLNRPPPYFGGFPVIRSPLFNLGRPAIDVKDQGDKYLVEAEVPGVKKENLEVRIGEDGKSLTIEGKLGEATGQPGVETTAEAPPSTETAVAAVDETGNEITSERTFVGKGSFRRTVWLPRPVDSKNVTAILDHGILKLTVKKAEDKGSTMIPIQ</sequence>
<evidence type="ECO:0000256" key="1">
    <source>
        <dbReference type="ARBA" id="ARBA00023016"/>
    </source>
</evidence>
<evidence type="ECO:0000256" key="2">
    <source>
        <dbReference type="PROSITE-ProRule" id="PRU00285"/>
    </source>
</evidence>
<dbReference type="AlphaFoldDB" id="A0A9P3PMT5"/>
<feature type="domain" description="SHSP" evidence="4">
    <location>
        <begin position="35"/>
        <end position="171"/>
    </location>
</feature>
<dbReference type="PROSITE" id="PS01031">
    <property type="entry name" value="SHSP"/>
    <property type="match status" value="1"/>
</dbReference>
<evidence type="ECO:0000313" key="5">
    <source>
        <dbReference type="EMBL" id="GLB38541.1"/>
    </source>
</evidence>
<name>A0A9P3PMT5_LYOSH</name>
<dbReference type="Proteomes" id="UP001063166">
    <property type="component" value="Unassembled WGS sequence"/>
</dbReference>
<comment type="similarity">
    <text evidence="2 3">Belongs to the small heat shock protein (HSP20) family.</text>
</comment>
<dbReference type="Gene3D" id="2.60.40.790">
    <property type="match status" value="1"/>
</dbReference>
<organism evidence="5 6">
    <name type="scientific">Lyophyllum shimeji</name>
    <name type="common">Hon-shimeji</name>
    <name type="synonym">Tricholoma shimeji</name>
    <dbReference type="NCBI Taxonomy" id="47721"/>
    <lineage>
        <taxon>Eukaryota</taxon>
        <taxon>Fungi</taxon>
        <taxon>Dikarya</taxon>
        <taxon>Basidiomycota</taxon>
        <taxon>Agaricomycotina</taxon>
        <taxon>Agaricomycetes</taxon>
        <taxon>Agaricomycetidae</taxon>
        <taxon>Agaricales</taxon>
        <taxon>Tricholomatineae</taxon>
        <taxon>Lyophyllaceae</taxon>
        <taxon>Lyophyllum</taxon>
    </lineage>
</organism>
<protein>
    <submittedName>
        <fullName evidence="5">Small heat shock protein (HSP20) family protein</fullName>
    </submittedName>
</protein>